<dbReference type="AlphaFoldDB" id="A0A2J6SAK8"/>
<evidence type="ECO:0000313" key="2">
    <source>
        <dbReference type="Proteomes" id="UP000235786"/>
    </source>
</evidence>
<dbReference type="EMBL" id="KZ613938">
    <property type="protein sequence ID" value="PMD47786.1"/>
    <property type="molecule type" value="Genomic_DNA"/>
</dbReference>
<keyword evidence="2" id="KW-1185">Reference proteome</keyword>
<gene>
    <name evidence="1" type="ORF">L207DRAFT_561205</name>
</gene>
<protein>
    <submittedName>
        <fullName evidence="1">Uncharacterized protein</fullName>
    </submittedName>
</protein>
<organism evidence="1 2">
    <name type="scientific">Hyaloscypha variabilis (strain UAMH 11265 / GT02V1 / F)</name>
    <name type="common">Meliniomyces variabilis</name>
    <dbReference type="NCBI Taxonomy" id="1149755"/>
    <lineage>
        <taxon>Eukaryota</taxon>
        <taxon>Fungi</taxon>
        <taxon>Dikarya</taxon>
        <taxon>Ascomycota</taxon>
        <taxon>Pezizomycotina</taxon>
        <taxon>Leotiomycetes</taxon>
        <taxon>Helotiales</taxon>
        <taxon>Hyaloscyphaceae</taxon>
        <taxon>Hyaloscypha</taxon>
        <taxon>Hyaloscypha variabilis</taxon>
    </lineage>
</organism>
<name>A0A2J6SAK8_HYAVF</name>
<proteinExistence type="predicted"/>
<dbReference type="Proteomes" id="UP000235786">
    <property type="component" value="Unassembled WGS sequence"/>
</dbReference>
<dbReference type="OrthoDB" id="3596499at2759"/>
<accession>A0A2J6SAK8</accession>
<sequence length="276" mass="30339">MVQAGDLVGPMKWLIPRYAEKPGSIMRLGSILTDAENLESSLNLHNIIEIPEQDKRDASNAVKRYVESELCQSNSLLVKAVPLIPAFSAGASVDGHWSHDVRSTVEALNVRAVVFIPTGEYMEEALKNEHVIGYARRGLFGKRLYIIVGTATASKLSIKENQSSGSGTSSSTNFMAPTVAEVEAGVSHENGARFQSKLEVGEDCDFAYRVREFLYSKAFGLRDKGDRTRKAMFGLEHGKATMQADDDAMPQFEWFEEVDVSVPGFVTLCIPVEDSL</sequence>
<evidence type="ECO:0000313" key="1">
    <source>
        <dbReference type="EMBL" id="PMD47786.1"/>
    </source>
</evidence>
<reference evidence="1 2" key="1">
    <citation type="submission" date="2016-04" db="EMBL/GenBank/DDBJ databases">
        <title>A degradative enzymes factory behind the ericoid mycorrhizal symbiosis.</title>
        <authorList>
            <consortium name="DOE Joint Genome Institute"/>
            <person name="Martino E."/>
            <person name="Morin E."/>
            <person name="Grelet G."/>
            <person name="Kuo A."/>
            <person name="Kohler A."/>
            <person name="Daghino S."/>
            <person name="Barry K."/>
            <person name="Choi C."/>
            <person name="Cichocki N."/>
            <person name="Clum A."/>
            <person name="Copeland A."/>
            <person name="Hainaut M."/>
            <person name="Haridas S."/>
            <person name="Labutti K."/>
            <person name="Lindquist E."/>
            <person name="Lipzen A."/>
            <person name="Khouja H.-R."/>
            <person name="Murat C."/>
            <person name="Ohm R."/>
            <person name="Olson A."/>
            <person name="Spatafora J."/>
            <person name="Veneault-Fourrey C."/>
            <person name="Henrissat B."/>
            <person name="Grigoriev I."/>
            <person name="Martin F."/>
            <person name="Perotto S."/>
        </authorList>
    </citation>
    <scope>NUCLEOTIDE SEQUENCE [LARGE SCALE GENOMIC DNA]</scope>
    <source>
        <strain evidence="1 2">F</strain>
    </source>
</reference>